<dbReference type="STRING" id="747725.A0A168KY15"/>
<dbReference type="GO" id="GO:0031267">
    <property type="term" value="F:small GTPase binding"/>
    <property type="evidence" value="ECO:0007669"/>
    <property type="project" value="TreeGrafter"/>
</dbReference>
<evidence type="ECO:0000256" key="1">
    <source>
        <dbReference type="ARBA" id="ARBA00022468"/>
    </source>
</evidence>
<feature type="coiled-coil region" evidence="3">
    <location>
        <begin position="297"/>
        <end position="341"/>
    </location>
</feature>
<organism evidence="5 6">
    <name type="scientific">Mucor lusitanicus CBS 277.49</name>
    <dbReference type="NCBI Taxonomy" id="747725"/>
    <lineage>
        <taxon>Eukaryota</taxon>
        <taxon>Fungi</taxon>
        <taxon>Fungi incertae sedis</taxon>
        <taxon>Mucoromycota</taxon>
        <taxon>Mucoromycotina</taxon>
        <taxon>Mucoromycetes</taxon>
        <taxon>Mucorales</taxon>
        <taxon>Mucorineae</taxon>
        <taxon>Mucoraceae</taxon>
        <taxon>Mucor</taxon>
    </lineage>
</organism>
<dbReference type="InterPro" id="IPR000195">
    <property type="entry name" value="Rab-GAP-TBC_dom"/>
</dbReference>
<feature type="non-terminal residue" evidence="5">
    <location>
        <position position="1"/>
    </location>
</feature>
<dbReference type="SUPFAM" id="SSF47923">
    <property type="entry name" value="Ypt/Rab-GAP domain of gyp1p"/>
    <property type="match status" value="2"/>
</dbReference>
<evidence type="ECO:0000313" key="6">
    <source>
        <dbReference type="Proteomes" id="UP000077051"/>
    </source>
</evidence>
<dbReference type="SMART" id="SM00164">
    <property type="entry name" value="TBC"/>
    <property type="match status" value="1"/>
</dbReference>
<comment type="caution">
    <text evidence="5">The sequence shown here is derived from an EMBL/GenBank/DDBJ whole genome shotgun (WGS) entry which is preliminary data.</text>
</comment>
<keyword evidence="1" id="KW-0343">GTPase activation</keyword>
<keyword evidence="2 3" id="KW-0175">Coiled coil</keyword>
<dbReference type="Pfam" id="PF23436">
    <property type="entry name" value="RabGap-TBC_2"/>
    <property type="match status" value="1"/>
</dbReference>
<dbReference type="InterPro" id="IPR035969">
    <property type="entry name" value="Rab-GAP_TBC_sf"/>
</dbReference>
<dbReference type="VEuPathDB" id="FungiDB:MUCCIDRAFT_117763"/>
<dbReference type="EMBL" id="AMYB01000004">
    <property type="protein sequence ID" value="OAD02903.1"/>
    <property type="molecule type" value="Genomic_DNA"/>
</dbReference>
<feature type="non-terminal residue" evidence="5">
    <location>
        <position position="367"/>
    </location>
</feature>
<keyword evidence="6" id="KW-1185">Reference proteome</keyword>
<name>A0A168KY15_MUCCL</name>
<dbReference type="OrthoDB" id="295078at2759"/>
<evidence type="ECO:0000256" key="2">
    <source>
        <dbReference type="ARBA" id="ARBA00023054"/>
    </source>
</evidence>
<protein>
    <recommendedName>
        <fullName evidence="4">Rab-GAP TBC domain-containing protein</fullName>
    </recommendedName>
</protein>
<reference evidence="5 6" key="1">
    <citation type="submission" date="2015-06" db="EMBL/GenBank/DDBJ databases">
        <title>Expansion of signal transduction pathways in fungi by whole-genome duplication.</title>
        <authorList>
            <consortium name="DOE Joint Genome Institute"/>
            <person name="Corrochano L.M."/>
            <person name="Kuo A."/>
            <person name="Marcet-Houben M."/>
            <person name="Polaino S."/>
            <person name="Salamov A."/>
            <person name="Villalobos J.M."/>
            <person name="Alvarez M.I."/>
            <person name="Avalos J."/>
            <person name="Benito E.P."/>
            <person name="Benoit I."/>
            <person name="Burger G."/>
            <person name="Camino L.P."/>
            <person name="Canovas D."/>
            <person name="Cerda-Olmedo E."/>
            <person name="Cheng J.-F."/>
            <person name="Dominguez A."/>
            <person name="Elias M."/>
            <person name="Eslava A.P."/>
            <person name="Glaser F."/>
            <person name="Grimwood J."/>
            <person name="Gutierrez G."/>
            <person name="Heitman J."/>
            <person name="Henrissat B."/>
            <person name="Iturriaga E.A."/>
            <person name="Lang B.F."/>
            <person name="Lavin J.L."/>
            <person name="Lee S."/>
            <person name="Li W."/>
            <person name="Lindquist E."/>
            <person name="Lopez-Garcia S."/>
            <person name="Luque E.M."/>
            <person name="Marcos A.T."/>
            <person name="Martin J."/>
            <person name="Mccluskey K."/>
            <person name="Medina H.R."/>
            <person name="Miralles-Duran A."/>
            <person name="Miyazaki A."/>
            <person name="Munoz-Torres E."/>
            <person name="Oguiza J.A."/>
            <person name="Ohm R."/>
            <person name="Olmedo M."/>
            <person name="Orejas M."/>
            <person name="Ortiz-Castellanos L."/>
            <person name="Pisabarro A.G."/>
            <person name="Rodriguez-Romero J."/>
            <person name="Ruiz-Herrera J."/>
            <person name="Ruiz-Vazquez R."/>
            <person name="Sanz C."/>
            <person name="Schackwitz W."/>
            <person name="Schmutz J."/>
            <person name="Shahriari M."/>
            <person name="Shelest E."/>
            <person name="Silva-Franco F."/>
            <person name="Soanes D."/>
            <person name="Syed K."/>
            <person name="Tagua V.G."/>
            <person name="Talbot N.J."/>
            <person name="Thon M."/>
            <person name="De Vries R.P."/>
            <person name="Wiebenga A."/>
            <person name="Yadav J.S."/>
            <person name="Braun E.L."/>
            <person name="Baker S."/>
            <person name="Garre V."/>
            <person name="Horwitz B."/>
            <person name="Torres-Martinez S."/>
            <person name="Idnurm A."/>
            <person name="Herrera-Estrella A."/>
            <person name="Gabaldon T."/>
            <person name="Grigoriev I.V."/>
        </authorList>
    </citation>
    <scope>NUCLEOTIDE SEQUENCE [LARGE SCALE GENOMIC DNA]</scope>
    <source>
        <strain evidence="5 6">CBS 277.49</strain>
    </source>
</reference>
<dbReference type="Gene3D" id="1.10.472.80">
    <property type="entry name" value="Ypt/Rab-GAP domain of gyp1p, domain 3"/>
    <property type="match status" value="1"/>
</dbReference>
<evidence type="ECO:0000259" key="4">
    <source>
        <dbReference type="PROSITE" id="PS50086"/>
    </source>
</evidence>
<dbReference type="Gene3D" id="1.10.8.270">
    <property type="entry name" value="putative rabgap domain of human tbc1 domain family member 14 like domains"/>
    <property type="match status" value="1"/>
</dbReference>
<dbReference type="PANTHER" id="PTHR47219">
    <property type="entry name" value="RAB GTPASE-ACTIVATING PROTEIN 1-LIKE"/>
    <property type="match status" value="1"/>
</dbReference>
<evidence type="ECO:0000256" key="3">
    <source>
        <dbReference type="SAM" id="Coils"/>
    </source>
</evidence>
<dbReference type="GO" id="GO:0005096">
    <property type="term" value="F:GTPase activator activity"/>
    <property type="evidence" value="ECO:0007669"/>
    <property type="project" value="UniProtKB-KW"/>
</dbReference>
<dbReference type="FunFam" id="1.10.10.750:FF:000003">
    <property type="entry name" value="GTPase activating protein (Evi5)"/>
    <property type="match status" value="1"/>
</dbReference>
<sequence>EEDEIDWEFWSKVISDFNSVAKSEPKVLSYNIQRGIPPTLRGMIWQLFAKSKNVKLEEQYMQLLKEESVYEKAIARDLPKASFMNHEYFAVQDGQEALFNVVKAYSLYDTEVGYSQGLLHITGPLLLNMPEEEAFCVIVQLMNKYDLRGHFLPQSDLLSQRLYQLEGLVADHLPHIQRHFQAHGVRSNMYAYQWFSTLFAYKFPLDTVFRIYDMIFAEGIETLHRFSVALLERNQSTILSLEFDDLVNFLKSDLLEIYMVSIKCCEWQGLRADENANQLVKDAFQIHIVSKRLDRLAKDYQVESARANNEAEAIEALKRQNKALADSIKKMDMEYSELNKEHTEVATELITAKMDIARIHDENEALR</sequence>
<proteinExistence type="predicted"/>
<accession>A0A168KY15</accession>
<dbReference type="PANTHER" id="PTHR47219:SF22">
    <property type="entry name" value="RAB-GAP TBC DOMAIN-CONTAINING PROTEIN"/>
    <property type="match status" value="1"/>
</dbReference>
<dbReference type="AlphaFoldDB" id="A0A168KY15"/>
<dbReference type="FunFam" id="1.10.8.270:FF:000001">
    <property type="entry name" value="TBC1 domain family member 1"/>
    <property type="match status" value="1"/>
</dbReference>
<evidence type="ECO:0000313" key="5">
    <source>
        <dbReference type="EMBL" id="OAD02903.1"/>
    </source>
</evidence>
<dbReference type="PROSITE" id="PS50086">
    <property type="entry name" value="TBC_RABGAP"/>
    <property type="match status" value="1"/>
</dbReference>
<feature type="domain" description="Rab-GAP TBC" evidence="4">
    <location>
        <begin position="35"/>
        <end position="219"/>
    </location>
</feature>
<dbReference type="Gene3D" id="1.10.10.750">
    <property type="entry name" value="Ypt/Rab-GAP domain of gyp1p, domain 1"/>
    <property type="match status" value="1"/>
</dbReference>
<gene>
    <name evidence="5" type="ORF">MUCCIDRAFT_117763</name>
</gene>
<dbReference type="Proteomes" id="UP000077051">
    <property type="component" value="Unassembled WGS sequence"/>
</dbReference>
<dbReference type="InterPro" id="IPR050302">
    <property type="entry name" value="Rab_GAP_TBC_domain"/>
</dbReference>